<organism evidence="1">
    <name type="scientific">uncultured marine group II/III euryarchaeote AD1000_49_G12</name>
    <dbReference type="NCBI Taxonomy" id="1457780"/>
    <lineage>
        <taxon>Archaea</taxon>
        <taxon>Methanobacteriati</taxon>
        <taxon>Methanobacteriota</taxon>
        <taxon>environmental samples</taxon>
    </lineage>
</organism>
<protein>
    <submittedName>
        <fullName evidence="1">Uncharacterized protein</fullName>
    </submittedName>
</protein>
<reference evidence="1" key="1">
    <citation type="journal article" date="2014" name="Genome Biol. Evol.">
        <title>Pangenome evidence for extensive interdomain horizontal transfer affecting lineage core and shell genes in uncultured planktonic thaumarchaeota and euryarchaeota.</title>
        <authorList>
            <person name="Deschamps P."/>
            <person name="Zivanovic Y."/>
            <person name="Moreira D."/>
            <person name="Rodriguez-Valera F."/>
            <person name="Lopez-Garcia P."/>
        </authorList>
    </citation>
    <scope>NUCLEOTIDE SEQUENCE</scope>
</reference>
<proteinExistence type="predicted"/>
<sequence>MVGRLLPSDNPVAEQVLEWTIQRDSHDIRQLMRWMETKRSRKDRVVLLNRALDLMDEIQHAMRRLDELR</sequence>
<name>A0A075FYH9_9EURY</name>
<dbReference type="AlphaFoldDB" id="A0A075FYH9"/>
<evidence type="ECO:0000313" key="1">
    <source>
        <dbReference type="EMBL" id="AIE94647.1"/>
    </source>
</evidence>
<accession>A0A075FYH9</accession>
<dbReference type="EMBL" id="KF900427">
    <property type="protein sequence ID" value="AIE94647.1"/>
    <property type="molecule type" value="Genomic_DNA"/>
</dbReference>